<keyword evidence="7" id="KW-0239">DNA-directed DNA polymerase</keyword>
<evidence type="ECO:0000256" key="2">
    <source>
        <dbReference type="ARBA" id="ARBA00010752"/>
    </source>
</evidence>
<dbReference type="Gene3D" id="3.10.150.10">
    <property type="entry name" value="DNA Polymerase III, subunit A, domain 2"/>
    <property type="match status" value="3"/>
</dbReference>
<name>A0A2P8CYB4_9ACTN</name>
<feature type="domain" description="DNA polymerase III beta sliding clamp central" evidence="10">
    <location>
        <begin position="157"/>
        <end position="260"/>
    </location>
</feature>
<keyword evidence="12" id="KW-1185">Reference proteome</keyword>
<dbReference type="EMBL" id="PYGA01000024">
    <property type="protein sequence ID" value="PSK89949.1"/>
    <property type="molecule type" value="Genomic_DNA"/>
</dbReference>
<dbReference type="RefSeq" id="WP_106586005.1">
    <property type="nucleotide sequence ID" value="NZ_PYGA01000024.1"/>
</dbReference>
<keyword evidence="3" id="KW-0963">Cytoplasm</keyword>
<dbReference type="Pfam" id="PF02767">
    <property type="entry name" value="DNA_pol3_beta_2"/>
    <property type="match status" value="1"/>
</dbReference>
<dbReference type="SMART" id="SM00480">
    <property type="entry name" value="POL3Bc"/>
    <property type="match status" value="1"/>
</dbReference>
<dbReference type="GO" id="GO:0003887">
    <property type="term" value="F:DNA-directed DNA polymerase activity"/>
    <property type="evidence" value="ECO:0007669"/>
    <property type="project" value="UniProtKB-KW"/>
</dbReference>
<evidence type="ECO:0000256" key="6">
    <source>
        <dbReference type="ARBA" id="ARBA00022705"/>
    </source>
</evidence>
<gene>
    <name evidence="11" type="ORF">CLV63_12453</name>
</gene>
<dbReference type="GO" id="GO:0008408">
    <property type="term" value="F:3'-5' exonuclease activity"/>
    <property type="evidence" value="ECO:0007669"/>
    <property type="project" value="InterPro"/>
</dbReference>
<dbReference type="PANTHER" id="PTHR30478">
    <property type="entry name" value="DNA POLYMERASE III SUBUNIT BETA"/>
    <property type="match status" value="1"/>
</dbReference>
<dbReference type="GO" id="GO:0003677">
    <property type="term" value="F:DNA binding"/>
    <property type="evidence" value="ECO:0007669"/>
    <property type="project" value="UniProtKB-KW"/>
</dbReference>
<keyword evidence="5" id="KW-0548">Nucleotidyltransferase</keyword>
<evidence type="ECO:0000256" key="7">
    <source>
        <dbReference type="ARBA" id="ARBA00022932"/>
    </source>
</evidence>
<dbReference type="OrthoDB" id="4919081at2"/>
<dbReference type="GO" id="GO:0006271">
    <property type="term" value="P:DNA strand elongation involved in DNA replication"/>
    <property type="evidence" value="ECO:0007669"/>
    <property type="project" value="TreeGrafter"/>
</dbReference>
<comment type="similarity">
    <text evidence="2">Belongs to the beta sliding clamp family.</text>
</comment>
<proteinExistence type="inferred from homology"/>
<evidence type="ECO:0000259" key="10">
    <source>
        <dbReference type="Pfam" id="PF02767"/>
    </source>
</evidence>
<evidence type="ECO:0000256" key="4">
    <source>
        <dbReference type="ARBA" id="ARBA00022679"/>
    </source>
</evidence>
<dbReference type="InterPro" id="IPR001001">
    <property type="entry name" value="DNA_polIII_beta"/>
</dbReference>
<dbReference type="Pfam" id="PF00712">
    <property type="entry name" value="DNA_pol3_beta"/>
    <property type="match status" value="1"/>
</dbReference>
<keyword evidence="6" id="KW-0235">DNA replication</keyword>
<dbReference type="CDD" id="cd00140">
    <property type="entry name" value="beta_clamp"/>
    <property type="match status" value="1"/>
</dbReference>
<comment type="subcellular location">
    <subcellularLocation>
        <location evidence="1">Cytoplasm</location>
    </subcellularLocation>
</comment>
<dbReference type="Proteomes" id="UP000240542">
    <property type="component" value="Unassembled WGS sequence"/>
</dbReference>
<protein>
    <submittedName>
        <fullName evidence="11">DNA polymerase-3 subunit beta</fullName>
    </submittedName>
</protein>
<evidence type="ECO:0000256" key="8">
    <source>
        <dbReference type="ARBA" id="ARBA00023125"/>
    </source>
</evidence>
<keyword evidence="8" id="KW-0238">DNA-binding</keyword>
<dbReference type="GO" id="GO:0009360">
    <property type="term" value="C:DNA polymerase III complex"/>
    <property type="evidence" value="ECO:0007669"/>
    <property type="project" value="InterPro"/>
</dbReference>
<evidence type="ECO:0000259" key="9">
    <source>
        <dbReference type="Pfam" id="PF00712"/>
    </source>
</evidence>
<dbReference type="InterPro" id="IPR022634">
    <property type="entry name" value="DNA_polIII_beta_N"/>
</dbReference>
<evidence type="ECO:0000256" key="5">
    <source>
        <dbReference type="ARBA" id="ARBA00022695"/>
    </source>
</evidence>
<evidence type="ECO:0000313" key="12">
    <source>
        <dbReference type="Proteomes" id="UP000240542"/>
    </source>
</evidence>
<dbReference type="InterPro" id="IPR022637">
    <property type="entry name" value="DNA_polIII_beta_cen"/>
</dbReference>
<dbReference type="SUPFAM" id="SSF55979">
    <property type="entry name" value="DNA clamp"/>
    <property type="match status" value="3"/>
</dbReference>
<organism evidence="11 12">
    <name type="scientific">Murinocardiopsis flavida</name>
    <dbReference type="NCBI Taxonomy" id="645275"/>
    <lineage>
        <taxon>Bacteria</taxon>
        <taxon>Bacillati</taxon>
        <taxon>Actinomycetota</taxon>
        <taxon>Actinomycetes</taxon>
        <taxon>Streptosporangiales</taxon>
        <taxon>Nocardiopsidaceae</taxon>
        <taxon>Murinocardiopsis</taxon>
    </lineage>
</organism>
<reference evidence="11 12" key="1">
    <citation type="submission" date="2018-03" db="EMBL/GenBank/DDBJ databases">
        <title>Genomic Encyclopedia of Archaeal and Bacterial Type Strains, Phase II (KMG-II): from individual species to whole genera.</title>
        <authorList>
            <person name="Goeker M."/>
        </authorList>
    </citation>
    <scope>NUCLEOTIDE SEQUENCE [LARGE SCALE GENOMIC DNA]</scope>
    <source>
        <strain evidence="11 12">DSM 45312</strain>
    </source>
</reference>
<dbReference type="PANTHER" id="PTHR30478:SF0">
    <property type="entry name" value="BETA SLIDING CLAMP"/>
    <property type="match status" value="1"/>
</dbReference>
<dbReference type="InterPro" id="IPR046938">
    <property type="entry name" value="DNA_clamp_sf"/>
</dbReference>
<feature type="domain" description="DNA polymerase III beta sliding clamp N-terminal" evidence="9">
    <location>
        <begin position="16"/>
        <end position="97"/>
    </location>
</feature>
<keyword evidence="4" id="KW-0808">Transferase</keyword>
<accession>A0A2P8CYB4</accession>
<dbReference type="GO" id="GO:0005737">
    <property type="term" value="C:cytoplasm"/>
    <property type="evidence" value="ECO:0007669"/>
    <property type="project" value="UniProtKB-SubCell"/>
</dbReference>
<comment type="caution">
    <text evidence="11">The sequence shown here is derived from an EMBL/GenBank/DDBJ whole genome shotgun (WGS) entry which is preliminary data.</text>
</comment>
<dbReference type="AlphaFoldDB" id="A0A2P8CYB4"/>
<evidence type="ECO:0000313" key="11">
    <source>
        <dbReference type="EMBL" id="PSK89949.1"/>
    </source>
</evidence>
<evidence type="ECO:0000256" key="1">
    <source>
        <dbReference type="ARBA" id="ARBA00004496"/>
    </source>
</evidence>
<sequence length="400" mass="41320">MTTTNDPTAPASAPTFTTSRAVLADALATVGLAISTRPAVPLLGAVLLEGRDDGRLTLSGFDYETVITVTIPDAATVAGRVLIDHSETVRVLSALVKGKSKRQADATPVTITAPAPDAPRMSVNGYTVPVTAYPLGDYPTLPDAPPPVAQFNRGAFTAELGRVLCAVGDDVTLPTLTGVNMELSDQGLTLAATDQHRLAVAHVPTVPGSAAAPSTMLVLGSLLDKVAKKLTGEHLTLGHDRGLVSLSSGAVTAVTRPIGSAFVKYRARIPSPPASFTADRAALLALVEQAQAISKAKREANPLVTITVDAGALVVAPLLSERSTDVAPPELTAKTDGYPNAIRFAFNPAYLTDALAAITGDTATVHTQTIPTKPVVITETGARPGDGTAYRHVLMPVRLS</sequence>
<evidence type="ECO:0000256" key="3">
    <source>
        <dbReference type="ARBA" id="ARBA00022490"/>
    </source>
</evidence>